<feature type="transmembrane region" description="Helical" evidence="1">
    <location>
        <begin position="90"/>
        <end position="109"/>
    </location>
</feature>
<sequence>VCGFPARFGRVPQASPDAVLLVVFGAFECVCVAKAEREPAYGVAFTGVKLLSVEPVEGVSALLAAPLLCFVCRVASLVEHYDTCMWLLRCIAWLPYVLNGALVVLVEVLPGPARIAPAVLLTAVFSLMAAIVFPLWFEVYRSVGLRSSEVLLGRLLALLVEHRVLVLECFSLVSSGAWVHCVVPWVALGAGDSTMCCVGCLSVALSVVRLALVIASVLVFPLTPGANVFGCAWRVCCQLLVDSPLCMVLVSLEADGGVSYRFVRVPHCGARNSQFLWLCVHLVSLSDHEEDREEGVSRISVGNRVLCRVLPTMEWVDDWLVPIVRFFGGCSRVVFGWCFPLFGLDLASLGTGGIVIPCRGLKALAGYPFPLSLLFFPFPSSSTMGRLPSGDLGMERSAARGGAWERHRGARKRWSCVVKALRGFGSS</sequence>
<evidence type="ECO:0000313" key="3">
    <source>
        <dbReference type="Proteomes" id="UP000652761"/>
    </source>
</evidence>
<evidence type="ECO:0000313" key="2">
    <source>
        <dbReference type="EMBL" id="MQL68232.1"/>
    </source>
</evidence>
<organism evidence="2 3">
    <name type="scientific">Colocasia esculenta</name>
    <name type="common">Wild taro</name>
    <name type="synonym">Arum esculentum</name>
    <dbReference type="NCBI Taxonomy" id="4460"/>
    <lineage>
        <taxon>Eukaryota</taxon>
        <taxon>Viridiplantae</taxon>
        <taxon>Streptophyta</taxon>
        <taxon>Embryophyta</taxon>
        <taxon>Tracheophyta</taxon>
        <taxon>Spermatophyta</taxon>
        <taxon>Magnoliopsida</taxon>
        <taxon>Liliopsida</taxon>
        <taxon>Araceae</taxon>
        <taxon>Aroideae</taxon>
        <taxon>Colocasieae</taxon>
        <taxon>Colocasia</taxon>
    </lineage>
</organism>
<dbReference type="AlphaFoldDB" id="A0A843T7B8"/>
<feature type="transmembrane region" description="Helical" evidence="1">
    <location>
        <begin position="193"/>
        <end position="220"/>
    </location>
</feature>
<dbReference type="Proteomes" id="UP000652761">
    <property type="component" value="Unassembled WGS sequence"/>
</dbReference>
<keyword evidence="1" id="KW-0472">Membrane</keyword>
<feature type="non-terminal residue" evidence="2">
    <location>
        <position position="1"/>
    </location>
</feature>
<keyword evidence="3" id="KW-1185">Reference proteome</keyword>
<gene>
    <name evidence="2" type="ORF">Taro_000526</name>
</gene>
<name>A0A843T7B8_COLES</name>
<dbReference type="EMBL" id="NMUH01000010">
    <property type="protein sequence ID" value="MQL68232.1"/>
    <property type="molecule type" value="Genomic_DNA"/>
</dbReference>
<evidence type="ECO:0000256" key="1">
    <source>
        <dbReference type="SAM" id="Phobius"/>
    </source>
</evidence>
<keyword evidence="1" id="KW-0812">Transmembrane</keyword>
<protein>
    <submittedName>
        <fullName evidence="2">Uncharacterized protein</fullName>
    </submittedName>
</protein>
<reference evidence="2" key="1">
    <citation type="submission" date="2017-07" db="EMBL/GenBank/DDBJ databases">
        <title>Taro Niue Genome Assembly and Annotation.</title>
        <authorList>
            <person name="Atibalentja N."/>
            <person name="Keating K."/>
            <person name="Fields C.J."/>
        </authorList>
    </citation>
    <scope>NUCLEOTIDE SEQUENCE</scope>
    <source>
        <strain evidence="2">Niue_2</strain>
        <tissue evidence="2">Leaf</tissue>
    </source>
</reference>
<keyword evidence="1" id="KW-1133">Transmembrane helix</keyword>
<accession>A0A843T7B8</accession>
<comment type="caution">
    <text evidence="2">The sequence shown here is derived from an EMBL/GenBank/DDBJ whole genome shotgun (WGS) entry which is preliminary data.</text>
</comment>
<proteinExistence type="predicted"/>
<feature type="transmembrane region" description="Helical" evidence="1">
    <location>
        <begin position="115"/>
        <end position="137"/>
    </location>
</feature>